<feature type="domain" description="Glyoxalase-like" evidence="1">
    <location>
        <begin position="31"/>
        <end position="206"/>
    </location>
</feature>
<dbReference type="Pfam" id="PF13468">
    <property type="entry name" value="Glyoxalase_3"/>
    <property type="match status" value="1"/>
</dbReference>
<reference evidence="2 4" key="2">
    <citation type="submission" date="2023-07" db="EMBL/GenBank/DDBJ databases">
        <authorList>
            <person name="Peeters C."/>
        </authorList>
    </citation>
    <scope>NUCLEOTIDE SEQUENCE [LARGE SCALE GENOMIC DNA]</scope>
    <source>
        <strain evidence="2 4">R-38712</strain>
    </source>
</reference>
<dbReference type="AlphaFoldDB" id="A0A2P4RG87"/>
<accession>A0A2P4RG87</accession>
<evidence type="ECO:0000313" key="5">
    <source>
        <dbReference type="Proteomes" id="UP001199322"/>
    </source>
</evidence>
<dbReference type="Proteomes" id="UP001189303">
    <property type="component" value="Unassembled WGS sequence"/>
</dbReference>
<gene>
    <name evidence="3" type="ORF">DEE74_12285</name>
    <name evidence="2" type="ORF">R38712_02635</name>
</gene>
<evidence type="ECO:0000313" key="2">
    <source>
        <dbReference type="EMBL" id="CAJ0725228.1"/>
    </source>
</evidence>
<comment type="caution">
    <text evidence="3">The sequence shown here is derived from an EMBL/GenBank/DDBJ whole genome shotgun (WGS) entry which is preliminary data.</text>
</comment>
<keyword evidence="4" id="KW-1185">Reference proteome</keyword>
<evidence type="ECO:0000313" key="3">
    <source>
        <dbReference type="EMBL" id="MBX3890641.1"/>
    </source>
</evidence>
<reference evidence="3" key="1">
    <citation type="submission" date="2018-06" db="EMBL/GenBank/DDBJ databases">
        <authorList>
            <person name="O'Rourke A."/>
        </authorList>
    </citation>
    <scope>NUCLEOTIDE SEQUENCE</scope>
    <source>
        <strain evidence="3">132550021-3</strain>
    </source>
</reference>
<proteinExistence type="predicted"/>
<dbReference type="EMBL" id="CATWFT010000007">
    <property type="protein sequence ID" value="CAJ0725228.1"/>
    <property type="molecule type" value="Genomic_DNA"/>
</dbReference>
<dbReference type="InterPro" id="IPR029068">
    <property type="entry name" value="Glyas_Bleomycin-R_OHBP_Dase"/>
</dbReference>
<evidence type="ECO:0000259" key="1">
    <source>
        <dbReference type="Pfam" id="PF13468"/>
    </source>
</evidence>
<name>A0A2P4RG87_RALPI</name>
<dbReference type="EMBL" id="QGBI01000010">
    <property type="protein sequence ID" value="MBX3890641.1"/>
    <property type="molecule type" value="Genomic_DNA"/>
</dbReference>
<sequence length="246" mass="26783">MPAPRRNAVEGAVACWALTFEKDTAGAILKLDHIAVVAQSLEQAQGYASQRFGVELPAGGKHPLMGTHNLVTRIAPGVFLEFIAIDPEAAAPNRTRWFALDRLTREGTLEQAPRLFGWVASVPDLTRNVSESPQHELLEVTRGDLRWHFFQRSDGEAEAGGCWPALIAWAGGQSPVGRMQEVGLRLNQFQLAHPEMPAIRAKLQGLGWDASEPENRYVELSEAARPALTLVLDTPNGLVQIEGGGL</sequence>
<organism evidence="3 5">
    <name type="scientific">Ralstonia pickettii</name>
    <name type="common">Burkholderia pickettii</name>
    <dbReference type="NCBI Taxonomy" id="329"/>
    <lineage>
        <taxon>Bacteria</taxon>
        <taxon>Pseudomonadati</taxon>
        <taxon>Pseudomonadota</taxon>
        <taxon>Betaproteobacteria</taxon>
        <taxon>Burkholderiales</taxon>
        <taxon>Burkholderiaceae</taxon>
        <taxon>Ralstonia</taxon>
    </lineage>
</organism>
<dbReference type="Gene3D" id="3.10.180.10">
    <property type="entry name" value="2,3-Dihydroxybiphenyl 1,2-Dioxygenase, domain 1"/>
    <property type="match status" value="1"/>
</dbReference>
<evidence type="ECO:0000313" key="4">
    <source>
        <dbReference type="Proteomes" id="UP001189303"/>
    </source>
</evidence>
<dbReference type="Proteomes" id="UP001199322">
    <property type="component" value="Unassembled WGS sequence"/>
</dbReference>
<protein>
    <submittedName>
        <fullName evidence="3">VOC family protein</fullName>
    </submittedName>
</protein>
<dbReference type="InterPro" id="IPR025870">
    <property type="entry name" value="Glyoxalase-like_dom"/>
</dbReference>